<feature type="region of interest" description="Disordered" evidence="1">
    <location>
        <begin position="85"/>
        <end position="108"/>
    </location>
</feature>
<dbReference type="Gene3D" id="2.60.40.10">
    <property type="entry name" value="Immunoglobulins"/>
    <property type="match status" value="1"/>
</dbReference>
<gene>
    <name evidence="2" type="ORF">NC998_14890</name>
</gene>
<proteinExistence type="predicted"/>
<sequence length="1274" mass="137656">MTTKPTGSKINALKLGLLGAITGTVGLIGSPLAAQASTEFEVSLPETSIQPVTISSGNGAFHPLIFSPQLSDNLITAQAIAPVATTPDAKPEATATETAPPLPATTTPSAEALPVLENIPESAPVDAAPAVTPTPTATPENTSPVAPTEVKILTPTTNTVLDIPATTVILQFVEGIQVQLQANGATVSTTSIGRTETDTKTGIITQTWYGVPLKEGDNTITAQPTTNGVSGTPVAVQVQVRGSATQLSIQTVETRIPADSRSTATVQGQLLDGKGNRSNRDAIVTLSTSAGEFVGADAKTDEPGFQVQARQGQFTANLRSSLQAQTVTVRANIGELEAFTQLQFETNLRPSIATGVIDVRLGRRGSDYYGSFRDYLPRDGDNSTELDVRGSVFATGKVGDWLFTGAYNSDRNLNQTCDANSRLYRDTQFCEQNYPVYGDSSRVDNLTPSKDSLYLRVERSAKIAGAAPDYAMWGDYNTNEFATKSQQFTAFTRQLHGFKANYNIGDLQVTGFYGNNVEGFQRDTIAPDGTSGYYFLSRRLLVPGSENVFIELEELNRPGTVLDRQSLNRGSDYDIDYDRGSVIFRKPILRTDISDEGEVLVRRIVVTYQYEGQGTSNIYGGRVQYHLDRTLNHESWLGATYLKENQGVRDFELYGADALINLGSKGQLIAEYAHSKNDSEVMGKVSGSAYRLEAQGEIAKGIQGRAYYRAADPGFANDATISFVPGQTRYGAQVTGKLSATTNLRAQYDHEDNYGVAPRPLDTLEDLFAPHSTAIPGSQMDNSLTTISAGIQQKIGKSDLTVDWIHRDREDRLYPDLSGTSDQLRSRVTVPLASNLTFLAQNEMTLSGKVDSVYNDRTLVGLDWKPMPGVDVRLAQQFFTRGQYAGNSITSLDVNSSYKLGSDTTLTGRYSLLGGADGLKMQGAVGLNQRWNIAPGLRMDLAYEHVFGNYSRRTAAGSQFLQPFASGQSASSLALASGDSYSVGLEYTDNPKFQASARYEHRSSSEGSNTVISAAATGKITPSLTALVRYHQASAANQKLSDLGDTKDLKIGLAYRDIHSDKFNALLRYEYRQNPSTIPDSLLLGNGTGSEEHLFAAEAIYAPNWRWEFYGKYAFRHSSTYLAKDLVGTSSVSLAQLRATYRLGYSWDVVGEARWINQPNTGYSETGFNIEAGYYMTPNLRLAAGYGFGRASDRDFSGSRSVDGPYLGLTVKLNELFDGFGLQKAPQPQQQPQTKPVASHSSSHLAHTTATSETTSTTSELVPAASATVSGSGE</sequence>
<evidence type="ECO:0000256" key="1">
    <source>
        <dbReference type="SAM" id="MobiDB-lite"/>
    </source>
</evidence>
<dbReference type="SUPFAM" id="SSF56935">
    <property type="entry name" value="Porins"/>
    <property type="match status" value="1"/>
</dbReference>
<feature type="compositionally biased region" description="Low complexity" evidence="1">
    <location>
        <begin position="1226"/>
        <end position="1261"/>
    </location>
</feature>
<reference evidence="2 3" key="1">
    <citation type="submission" date="2022-04" db="EMBL/GenBank/DDBJ databases">
        <title>Positive selection, recombination, and allopatry shape intraspecific diversity of widespread and dominant cyanobacteria.</title>
        <authorList>
            <person name="Wei J."/>
            <person name="Shu W."/>
            <person name="Hu C."/>
        </authorList>
    </citation>
    <scope>NUCLEOTIDE SEQUENCE [LARGE SCALE GENOMIC DNA]</scope>
    <source>
        <strain evidence="2 3">GB2-A4</strain>
    </source>
</reference>
<accession>A0ABV0J9C1</accession>
<name>A0ABV0J9C1_9CYAN</name>
<dbReference type="Proteomes" id="UP001464891">
    <property type="component" value="Unassembled WGS sequence"/>
</dbReference>
<feature type="region of interest" description="Disordered" evidence="1">
    <location>
        <begin position="1222"/>
        <end position="1274"/>
    </location>
</feature>
<dbReference type="EMBL" id="JAMPKM010000008">
    <property type="protein sequence ID" value="MEP0818384.1"/>
    <property type="molecule type" value="Genomic_DNA"/>
</dbReference>
<keyword evidence="3" id="KW-1185">Reference proteome</keyword>
<dbReference type="InterPro" id="IPR013783">
    <property type="entry name" value="Ig-like_fold"/>
</dbReference>
<comment type="caution">
    <text evidence="2">The sequence shown here is derived from an EMBL/GenBank/DDBJ whole genome shotgun (WGS) entry which is preliminary data.</text>
</comment>
<evidence type="ECO:0000313" key="2">
    <source>
        <dbReference type="EMBL" id="MEP0818384.1"/>
    </source>
</evidence>
<dbReference type="RefSeq" id="WP_199299272.1">
    <property type="nucleotide sequence ID" value="NZ_JAMPKM010000008.1"/>
</dbReference>
<protein>
    <submittedName>
        <fullName evidence="2">TonB-dependent receptor</fullName>
    </submittedName>
</protein>
<dbReference type="InterPro" id="IPR008964">
    <property type="entry name" value="Invasin/intimin_cell_adhesion"/>
</dbReference>
<keyword evidence="2" id="KW-0675">Receptor</keyword>
<organism evidence="2 3">
    <name type="scientific">Trichocoleus desertorum GB2-A4</name>
    <dbReference type="NCBI Taxonomy" id="2933944"/>
    <lineage>
        <taxon>Bacteria</taxon>
        <taxon>Bacillati</taxon>
        <taxon>Cyanobacteriota</taxon>
        <taxon>Cyanophyceae</taxon>
        <taxon>Leptolyngbyales</taxon>
        <taxon>Trichocoleusaceae</taxon>
        <taxon>Trichocoleus</taxon>
    </lineage>
</organism>
<dbReference type="SUPFAM" id="SSF49373">
    <property type="entry name" value="Invasin/intimin cell-adhesion fragments"/>
    <property type="match status" value="1"/>
</dbReference>
<evidence type="ECO:0000313" key="3">
    <source>
        <dbReference type="Proteomes" id="UP001464891"/>
    </source>
</evidence>